<gene>
    <name evidence="1" type="ORF">LEP1GSC036_4364</name>
</gene>
<proteinExistence type="predicted"/>
<comment type="caution">
    <text evidence="1">The sequence shown here is derived from an EMBL/GenBank/DDBJ whole genome shotgun (WGS) entry which is preliminary data.</text>
</comment>
<evidence type="ECO:0000313" key="2">
    <source>
        <dbReference type="Proteomes" id="UP000001338"/>
    </source>
</evidence>
<organism evidence="1 2">
    <name type="scientific">Leptospira weilii str. 2006001853</name>
    <dbReference type="NCBI Taxonomy" id="1001589"/>
    <lineage>
        <taxon>Bacteria</taxon>
        <taxon>Pseudomonadati</taxon>
        <taxon>Spirochaetota</taxon>
        <taxon>Spirochaetia</taxon>
        <taxon>Leptospirales</taxon>
        <taxon>Leptospiraceae</taxon>
        <taxon>Leptospira</taxon>
    </lineage>
</organism>
<dbReference type="AlphaFoldDB" id="A0A828YY71"/>
<protein>
    <submittedName>
        <fullName evidence="1">Uncharacterized protein</fullName>
    </submittedName>
</protein>
<accession>A0A828YY71</accession>
<dbReference type="Proteomes" id="UP000001338">
    <property type="component" value="Unassembled WGS sequence"/>
</dbReference>
<name>A0A828YY71_9LEPT</name>
<evidence type="ECO:0000313" key="1">
    <source>
        <dbReference type="EMBL" id="EKR63503.1"/>
    </source>
</evidence>
<reference evidence="1 2" key="1">
    <citation type="submission" date="2012-10" db="EMBL/GenBank/DDBJ databases">
        <authorList>
            <person name="Harkins D.M."/>
            <person name="Durkin A.S."/>
            <person name="Brinkac L.M."/>
            <person name="Haft D.H."/>
            <person name="Selengut J.D."/>
            <person name="Sanka R."/>
            <person name="DePew J."/>
            <person name="Purushe J."/>
            <person name="Whelen A.C."/>
            <person name="Vinetz J.M."/>
            <person name="Sutton G.G."/>
            <person name="Nierman W.C."/>
            <person name="Fouts D.E."/>
        </authorList>
    </citation>
    <scope>NUCLEOTIDE SEQUENCE [LARGE SCALE GENOMIC DNA]</scope>
    <source>
        <strain evidence="1 2">2006001853</strain>
    </source>
</reference>
<sequence length="40" mass="4512">MFVIRKIWELPQKFEGFTVSGSKNVGTASKKDDIALGYYS</sequence>
<dbReference type="EMBL" id="AFLV02000058">
    <property type="protein sequence ID" value="EKR63503.1"/>
    <property type="molecule type" value="Genomic_DNA"/>
</dbReference>